<protein>
    <submittedName>
        <fullName evidence="1">Uncharacterized protein</fullName>
    </submittedName>
</protein>
<dbReference type="Proteomes" id="UP000047420">
    <property type="component" value="Unassembled WGS sequence"/>
</dbReference>
<accession>A0ABP1ZBN4</accession>
<proteinExistence type="predicted"/>
<sequence length="479" mass="52063">MLDGVALGKLILRRQNTDVFTGQIDVFTGQHLGTLHPQVFTGGHADIAQYAAHRAAHAGNRLTRIGHFGTAAAHHDTDTAGAHQARFFLFEQVRFALALLRRADGDVLLRTQADILVGHHVAAHHRDIFTADINRSRREHRAHRQCLAKTVFGACQGAGCQPFAETGMIALFVMLLGLGGQEHIPARRQRQRAIGLYRTGSQGDVLRRLQIDIARGIQLAAKQGFIIEVRRAGMPLARRFAGNVQAVGGRAEADVLRLHLKGSGINVGPYRRQIVDVGGQRAADIHLAAQMANMLTGRTATAIMGAYLVACLYRLQLPVAAGRDLQILTDIEACALHDKITPGINSRIIADIDAGQRPQDGLIPRDCAIVATELRTVGAQYHIAAAVQLQVGGIDPRAGQVDIAVQCAELHIAARLKQATTVIQRDILRHADFQVIRGGYRPRIGEPLDLGQADILCRDQCPVGLQIARFNPRQIDHGD</sequence>
<reference evidence="1 2" key="1">
    <citation type="submission" date="2015-03" db="EMBL/GenBank/DDBJ databases">
        <authorList>
            <consortium name="Pathogen Informatics"/>
            <person name="Murphy D."/>
        </authorList>
    </citation>
    <scope>NUCLEOTIDE SEQUENCE [LARGE SCALE GENOMIC DNA]</scope>
    <source>
        <strain evidence="1 2">WP-931201</strain>
    </source>
</reference>
<evidence type="ECO:0000313" key="1">
    <source>
        <dbReference type="EMBL" id="CRG50176.1"/>
    </source>
</evidence>
<comment type="caution">
    <text evidence="1">The sequence shown here is derived from an EMBL/GenBank/DDBJ whole genome shotgun (WGS) entry which is preliminary data.</text>
</comment>
<organism evidence="1 2">
    <name type="scientific">Yersinia wautersii</name>
    <dbReference type="NCBI Taxonomy" id="1341643"/>
    <lineage>
        <taxon>Bacteria</taxon>
        <taxon>Pseudomonadati</taxon>
        <taxon>Pseudomonadota</taxon>
        <taxon>Gammaproteobacteria</taxon>
        <taxon>Enterobacterales</taxon>
        <taxon>Yersiniaceae</taxon>
        <taxon>Yersinia</taxon>
    </lineage>
</organism>
<evidence type="ECO:0000313" key="2">
    <source>
        <dbReference type="Proteomes" id="UP000047420"/>
    </source>
</evidence>
<name>A0ABP1ZBN4_9GAMM</name>
<gene>
    <name evidence="1" type="ORF">ERS008478_01730</name>
</gene>
<dbReference type="EMBL" id="CVMG01000010">
    <property type="protein sequence ID" value="CRG50176.1"/>
    <property type="molecule type" value="Genomic_DNA"/>
</dbReference>
<keyword evidence="2" id="KW-1185">Reference proteome</keyword>